<proteinExistence type="predicted"/>
<keyword evidence="3" id="KW-1185">Reference proteome</keyword>
<organism evidence="2 3">
    <name type="scientific">Pseudomonas sessilinigenes</name>
    <dbReference type="NCBI Taxonomy" id="658629"/>
    <lineage>
        <taxon>Bacteria</taxon>
        <taxon>Pseudomonadati</taxon>
        <taxon>Pseudomonadota</taxon>
        <taxon>Gammaproteobacteria</taxon>
        <taxon>Pseudomonadales</taxon>
        <taxon>Pseudomonadaceae</taxon>
        <taxon>Pseudomonas</taxon>
    </lineage>
</organism>
<gene>
    <name evidence="2" type="ORF">KSS89_16445</name>
</gene>
<dbReference type="EMBL" id="CP077074">
    <property type="protein sequence ID" value="QXH37882.1"/>
    <property type="molecule type" value="Genomic_DNA"/>
</dbReference>
<protein>
    <submittedName>
        <fullName evidence="2">Uncharacterized protein</fullName>
    </submittedName>
</protein>
<accession>A0ABX8MFN1</accession>
<dbReference type="RefSeq" id="WP_178083972.1">
    <property type="nucleotide sequence ID" value="NZ_CP027706.1"/>
</dbReference>
<sequence>MNDMPSPSSYFRIGYALGTLTRVFLSALKRPSHAEVVHAIPTATVVAAAFDTRNDWEELSRVPTLARRGVDLNQWFDSNTKPAAPAKRRTRKPAKPKKPLLGSLDELIAPVAPL</sequence>
<dbReference type="Proteomes" id="UP000693952">
    <property type="component" value="Chromosome"/>
</dbReference>
<feature type="region of interest" description="Disordered" evidence="1">
    <location>
        <begin position="76"/>
        <end position="99"/>
    </location>
</feature>
<reference evidence="2" key="1">
    <citation type="submission" date="2021-06" db="EMBL/GenBank/DDBJ databases">
        <title>Updating the genus Pseudomonas: Description of 43 new species and partition of the Pseudomonas putida group.</title>
        <authorList>
            <person name="Girard L."/>
            <person name="Lood C."/>
            <person name="Vandamme P."/>
            <person name="Rokni-Zadeh H."/>
            <person name="van Noort V."/>
            <person name="Hofte M."/>
            <person name="Lavigne R."/>
            <person name="De Mot R."/>
        </authorList>
    </citation>
    <scope>NUCLEOTIDE SEQUENCE</scope>
    <source>
        <strain evidence="2">CMR12a</strain>
    </source>
</reference>
<name>A0ABX8MFN1_9PSED</name>
<evidence type="ECO:0000313" key="3">
    <source>
        <dbReference type="Proteomes" id="UP000693952"/>
    </source>
</evidence>
<evidence type="ECO:0000313" key="2">
    <source>
        <dbReference type="EMBL" id="QXH37882.1"/>
    </source>
</evidence>
<feature type="compositionally biased region" description="Basic residues" evidence="1">
    <location>
        <begin position="86"/>
        <end position="98"/>
    </location>
</feature>
<evidence type="ECO:0000256" key="1">
    <source>
        <dbReference type="SAM" id="MobiDB-lite"/>
    </source>
</evidence>